<evidence type="ECO:0000313" key="6">
    <source>
        <dbReference type="RefSeq" id="XP_003738940.1"/>
    </source>
</evidence>
<dbReference type="GeneID" id="100908958"/>
<gene>
    <name evidence="6" type="primary">LOC100908958</name>
</gene>
<evidence type="ECO:0000259" key="4">
    <source>
        <dbReference type="Pfam" id="PF04500"/>
    </source>
</evidence>
<dbReference type="Gene3D" id="2.20.25.240">
    <property type="match status" value="1"/>
</dbReference>
<proteinExistence type="predicted"/>
<keyword evidence="2" id="KW-0863">Zinc-finger</keyword>
<keyword evidence="3" id="KW-0862">Zinc</keyword>
<organism evidence="5 6">
    <name type="scientific">Galendromus occidentalis</name>
    <name type="common">western predatory mite</name>
    <dbReference type="NCBI Taxonomy" id="34638"/>
    <lineage>
        <taxon>Eukaryota</taxon>
        <taxon>Metazoa</taxon>
        <taxon>Ecdysozoa</taxon>
        <taxon>Arthropoda</taxon>
        <taxon>Chelicerata</taxon>
        <taxon>Arachnida</taxon>
        <taxon>Acari</taxon>
        <taxon>Parasitiformes</taxon>
        <taxon>Mesostigmata</taxon>
        <taxon>Gamasina</taxon>
        <taxon>Phytoseioidea</taxon>
        <taxon>Phytoseiidae</taxon>
        <taxon>Typhlodrominae</taxon>
        <taxon>Galendromus</taxon>
    </lineage>
</organism>
<accession>A0AAJ6VV20</accession>
<dbReference type="RefSeq" id="XP_003738940.1">
    <property type="nucleotide sequence ID" value="XM_003738892.1"/>
</dbReference>
<sequence length="180" mass="20668">MSYEFIESTKGKPLLVVSGYLYRRDRKKWRCLSKDCNARIEIVDDKLGVVPVHEHSPDNLDVTVRRKLNELERTARAAPSEYKTSLLVDSLVGTLRSEAVIGRLPNLHLLRKKVDYARKKTEQNLGNPGRTRTDLRISDSDKMTLKDDLFLHFDSGEEDPDRIIVFATSQNLSLLRECPE</sequence>
<evidence type="ECO:0000256" key="2">
    <source>
        <dbReference type="ARBA" id="ARBA00022771"/>
    </source>
</evidence>
<keyword evidence="5" id="KW-1185">Reference proteome</keyword>
<evidence type="ECO:0000313" key="5">
    <source>
        <dbReference type="Proteomes" id="UP000694867"/>
    </source>
</evidence>
<name>A0AAJ6VV20_9ACAR</name>
<evidence type="ECO:0000256" key="1">
    <source>
        <dbReference type="ARBA" id="ARBA00022723"/>
    </source>
</evidence>
<keyword evidence="1" id="KW-0479">Metal-binding</keyword>
<protein>
    <submittedName>
        <fullName evidence="6">Uncharacterized protein LOC100908958</fullName>
    </submittedName>
</protein>
<evidence type="ECO:0000256" key="3">
    <source>
        <dbReference type="ARBA" id="ARBA00022833"/>
    </source>
</evidence>
<dbReference type="AlphaFoldDB" id="A0AAJ6VV20"/>
<reference evidence="6" key="1">
    <citation type="submission" date="2025-08" db="UniProtKB">
        <authorList>
            <consortium name="RefSeq"/>
        </authorList>
    </citation>
    <scope>IDENTIFICATION</scope>
</reference>
<dbReference type="GO" id="GO:0008270">
    <property type="term" value="F:zinc ion binding"/>
    <property type="evidence" value="ECO:0007669"/>
    <property type="project" value="UniProtKB-KW"/>
</dbReference>
<dbReference type="Pfam" id="PF04500">
    <property type="entry name" value="FLYWCH"/>
    <property type="match status" value="1"/>
</dbReference>
<dbReference type="Proteomes" id="UP000694867">
    <property type="component" value="Unplaced"/>
</dbReference>
<feature type="domain" description="FLYWCH-type" evidence="4">
    <location>
        <begin position="5"/>
        <end position="55"/>
    </location>
</feature>
<dbReference type="InterPro" id="IPR007588">
    <property type="entry name" value="Znf_FLYWCH"/>
</dbReference>
<dbReference type="KEGG" id="goe:100908958"/>